<keyword evidence="2" id="KW-1185">Reference proteome</keyword>
<evidence type="ECO:0000313" key="1">
    <source>
        <dbReference type="EMBL" id="KAI6091052.1"/>
    </source>
</evidence>
<reference evidence="1 2" key="1">
    <citation type="journal article" date="2022" name="New Phytol.">
        <title>Ecological generalism drives hyperdiversity of secondary metabolite gene clusters in xylarialean endophytes.</title>
        <authorList>
            <person name="Franco M.E.E."/>
            <person name="Wisecaver J.H."/>
            <person name="Arnold A.E."/>
            <person name="Ju Y.M."/>
            <person name="Slot J.C."/>
            <person name="Ahrendt S."/>
            <person name="Moore L.P."/>
            <person name="Eastman K.E."/>
            <person name="Scott K."/>
            <person name="Konkel Z."/>
            <person name="Mondo S.J."/>
            <person name="Kuo A."/>
            <person name="Hayes R.D."/>
            <person name="Haridas S."/>
            <person name="Andreopoulos B."/>
            <person name="Riley R."/>
            <person name="LaButti K."/>
            <person name="Pangilinan J."/>
            <person name="Lipzen A."/>
            <person name="Amirebrahimi M."/>
            <person name="Yan J."/>
            <person name="Adam C."/>
            <person name="Keymanesh K."/>
            <person name="Ng V."/>
            <person name="Louie K."/>
            <person name="Northen T."/>
            <person name="Drula E."/>
            <person name="Henrissat B."/>
            <person name="Hsieh H.M."/>
            <person name="Youens-Clark K."/>
            <person name="Lutzoni F."/>
            <person name="Miadlikowska J."/>
            <person name="Eastwood D.C."/>
            <person name="Hamelin R.C."/>
            <person name="Grigoriev I.V."/>
            <person name="U'Ren J.M."/>
        </authorList>
    </citation>
    <scope>NUCLEOTIDE SEQUENCE [LARGE SCALE GENOMIC DNA]</scope>
    <source>
        <strain evidence="1 2">ER1909</strain>
    </source>
</reference>
<dbReference type="Proteomes" id="UP001497680">
    <property type="component" value="Unassembled WGS sequence"/>
</dbReference>
<dbReference type="EMBL" id="MU394288">
    <property type="protein sequence ID" value="KAI6091052.1"/>
    <property type="molecule type" value="Genomic_DNA"/>
</dbReference>
<organism evidence="1 2">
    <name type="scientific">Hypoxylon rubiginosum</name>
    <dbReference type="NCBI Taxonomy" id="110542"/>
    <lineage>
        <taxon>Eukaryota</taxon>
        <taxon>Fungi</taxon>
        <taxon>Dikarya</taxon>
        <taxon>Ascomycota</taxon>
        <taxon>Pezizomycotina</taxon>
        <taxon>Sordariomycetes</taxon>
        <taxon>Xylariomycetidae</taxon>
        <taxon>Xylariales</taxon>
        <taxon>Hypoxylaceae</taxon>
        <taxon>Hypoxylon</taxon>
    </lineage>
</organism>
<name>A0ACC0DE68_9PEZI</name>
<proteinExistence type="predicted"/>
<accession>A0ACC0DE68</accession>
<evidence type="ECO:0000313" key="2">
    <source>
        <dbReference type="Proteomes" id="UP001497680"/>
    </source>
</evidence>
<comment type="caution">
    <text evidence="1">The sequence shown here is derived from an EMBL/GenBank/DDBJ whole genome shotgun (WGS) entry which is preliminary data.</text>
</comment>
<protein>
    <submittedName>
        <fullName evidence="1">Uncharacterized protein</fullName>
    </submittedName>
</protein>
<gene>
    <name evidence="1" type="ORF">F4821DRAFT_255339</name>
</gene>
<sequence>MATAAVGTPLPLPTHRRFLTSLIDSLTSIPVAGPQSAPGHNAIADGNPLKLIPPACRPLFTTLYALYPLILLPALDLLDRRLATRVFVRSPQQQQQDEQDGTAQAETGGAAKHLSPTLGLGLDQASSNDDDNGGNGNRQESDVATGSYSPAATADNNRSNTHTHTSSSGRNHSYYLVRSAQPQQTRRRGGGGGGGSNAAASGPRYVVRLDAWNCSCAAFAFAAFPRESNQPQQSYVIEPASSTSKKTRKKEGERETQTEKWEFGALSADGRDGSGIAGVPCCKHLLACLLAERWSDVLGGYVEERTVGREEGVGMVADI</sequence>